<proteinExistence type="predicted"/>
<sequence>MKKSIEELAWEKEWGELGSAEQQAVLSMMDKAAYLRLREVLLLSKELDASLQPPARLRANLLAKMEQSSALSPVKYIWEVRIPLWQAAAAVLAGMVLMGLLKPQSVVMDSSTPNIVQVRDTLVQEKMVWKDRIVQKTKVVYRDTSSTAPQINLAPKGVSLEDAPELMSLFTQAEK</sequence>
<dbReference type="RefSeq" id="WP_013767777.1">
    <property type="nucleotide sequence ID" value="NC_015510.1"/>
</dbReference>
<evidence type="ECO:0000313" key="2">
    <source>
        <dbReference type="Proteomes" id="UP000008461"/>
    </source>
</evidence>
<accession>F4KR05</accession>
<protein>
    <submittedName>
        <fullName evidence="1">Uncharacterized protein</fullName>
    </submittedName>
</protein>
<reference key="2">
    <citation type="submission" date="2011-04" db="EMBL/GenBank/DDBJ databases">
        <title>Complete sequence of chromosome of Haliscomenobacter hydrossis DSM 1100.</title>
        <authorList>
            <consortium name="US DOE Joint Genome Institute (JGI-PGF)"/>
            <person name="Lucas S."/>
            <person name="Han J."/>
            <person name="Lapidus A."/>
            <person name="Bruce D."/>
            <person name="Goodwin L."/>
            <person name="Pitluck S."/>
            <person name="Peters L."/>
            <person name="Kyrpides N."/>
            <person name="Mavromatis K."/>
            <person name="Ivanova N."/>
            <person name="Ovchinnikova G."/>
            <person name="Pagani I."/>
            <person name="Daligault H."/>
            <person name="Detter J.C."/>
            <person name="Han C."/>
            <person name="Land M."/>
            <person name="Hauser L."/>
            <person name="Markowitz V."/>
            <person name="Cheng J.-F."/>
            <person name="Hugenholtz P."/>
            <person name="Woyke T."/>
            <person name="Wu D."/>
            <person name="Verbarg S."/>
            <person name="Frueling A."/>
            <person name="Brambilla E."/>
            <person name="Klenk H.-P."/>
            <person name="Eisen J.A."/>
        </authorList>
    </citation>
    <scope>NUCLEOTIDE SEQUENCE</scope>
    <source>
        <strain>DSM 1100</strain>
    </source>
</reference>
<gene>
    <name evidence="1" type="ordered locus">Halhy_5418</name>
</gene>
<dbReference type="EMBL" id="CP002691">
    <property type="protein sequence ID" value="AEE53243.1"/>
    <property type="molecule type" value="Genomic_DNA"/>
</dbReference>
<reference evidence="1 2" key="1">
    <citation type="journal article" date="2011" name="Stand. Genomic Sci.">
        <title>Complete genome sequence of Haliscomenobacter hydrossis type strain (O).</title>
        <authorList>
            <consortium name="US DOE Joint Genome Institute (JGI-PGF)"/>
            <person name="Daligault H."/>
            <person name="Lapidus A."/>
            <person name="Zeytun A."/>
            <person name="Nolan M."/>
            <person name="Lucas S."/>
            <person name="Del Rio T.G."/>
            <person name="Tice H."/>
            <person name="Cheng J.F."/>
            <person name="Tapia R."/>
            <person name="Han C."/>
            <person name="Goodwin L."/>
            <person name="Pitluck S."/>
            <person name="Liolios K."/>
            <person name="Pagani I."/>
            <person name="Ivanova N."/>
            <person name="Huntemann M."/>
            <person name="Mavromatis K."/>
            <person name="Mikhailova N."/>
            <person name="Pati A."/>
            <person name="Chen A."/>
            <person name="Palaniappan K."/>
            <person name="Land M."/>
            <person name="Hauser L."/>
            <person name="Brambilla E.M."/>
            <person name="Rohde M."/>
            <person name="Verbarg S."/>
            <person name="Goker M."/>
            <person name="Bristow J."/>
            <person name="Eisen J.A."/>
            <person name="Markowitz V."/>
            <person name="Hugenholtz P."/>
            <person name="Kyrpides N.C."/>
            <person name="Klenk H.P."/>
            <person name="Woyke T."/>
        </authorList>
    </citation>
    <scope>NUCLEOTIDE SEQUENCE [LARGE SCALE GENOMIC DNA]</scope>
    <source>
        <strain evidence="2">ATCC 27775 / DSM 1100 / LMG 10767 / O</strain>
    </source>
</reference>
<name>F4KR05_HALH1</name>
<evidence type="ECO:0000313" key="1">
    <source>
        <dbReference type="EMBL" id="AEE53243.1"/>
    </source>
</evidence>
<dbReference type="HOGENOM" id="CLU_1530459_0_0_10"/>
<dbReference type="KEGG" id="hhy:Halhy_5418"/>
<organism evidence="1 2">
    <name type="scientific">Haliscomenobacter hydrossis (strain ATCC 27775 / DSM 1100 / LMG 10767 / O)</name>
    <dbReference type="NCBI Taxonomy" id="760192"/>
    <lineage>
        <taxon>Bacteria</taxon>
        <taxon>Pseudomonadati</taxon>
        <taxon>Bacteroidota</taxon>
        <taxon>Saprospiria</taxon>
        <taxon>Saprospirales</taxon>
        <taxon>Haliscomenobacteraceae</taxon>
        <taxon>Haliscomenobacter</taxon>
    </lineage>
</organism>
<keyword evidence="2" id="KW-1185">Reference proteome</keyword>
<dbReference type="STRING" id="760192.Halhy_5418"/>
<dbReference type="Proteomes" id="UP000008461">
    <property type="component" value="Chromosome"/>
</dbReference>
<dbReference type="AlphaFoldDB" id="F4KR05"/>